<dbReference type="InterPro" id="IPR011333">
    <property type="entry name" value="SKP1/BTB/POZ_sf"/>
</dbReference>
<evidence type="ECO:0000313" key="5">
    <source>
        <dbReference type="Proteomes" id="UP000324897"/>
    </source>
</evidence>
<keyword evidence="5" id="KW-1185">Reference proteome</keyword>
<evidence type="ECO:0000256" key="2">
    <source>
        <dbReference type="ARBA" id="ARBA00010846"/>
    </source>
</evidence>
<dbReference type="AlphaFoldDB" id="A0A5J9T1A9"/>
<dbReference type="SUPFAM" id="SSF49599">
    <property type="entry name" value="TRAF domain-like"/>
    <property type="match status" value="1"/>
</dbReference>
<dbReference type="PROSITE" id="PS50097">
    <property type="entry name" value="BTB"/>
    <property type="match status" value="1"/>
</dbReference>
<reference evidence="4 5" key="1">
    <citation type="journal article" date="2019" name="Sci. Rep.">
        <title>A high-quality genome of Eragrostis curvula grass provides insights into Poaceae evolution and supports new strategies to enhance forage quality.</title>
        <authorList>
            <person name="Carballo J."/>
            <person name="Santos B.A.C.M."/>
            <person name="Zappacosta D."/>
            <person name="Garbus I."/>
            <person name="Selva J.P."/>
            <person name="Gallo C.A."/>
            <person name="Diaz A."/>
            <person name="Albertini E."/>
            <person name="Caccamo M."/>
            <person name="Echenique V."/>
        </authorList>
    </citation>
    <scope>NUCLEOTIDE SEQUENCE [LARGE SCALE GENOMIC DNA]</scope>
    <source>
        <strain evidence="5">cv. Victoria</strain>
        <tissue evidence="4">Leaf</tissue>
    </source>
</reference>
<dbReference type="OrthoDB" id="685185at2759"/>
<evidence type="ECO:0000259" key="3">
    <source>
        <dbReference type="PROSITE" id="PS50097"/>
    </source>
</evidence>
<proteinExistence type="inferred from homology"/>
<dbReference type="InterPro" id="IPR045005">
    <property type="entry name" value="BPM1-6"/>
</dbReference>
<dbReference type="Gramene" id="TVU04997">
    <property type="protein sequence ID" value="TVU04997"/>
    <property type="gene ID" value="EJB05_48144"/>
</dbReference>
<dbReference type="Gene3D" id="3.30.710.10">
    <property type="entry name" value="Potassium Channel Kv1.1, Chain A"/>
    <property type="match status" value="1"/>
</dbReference>
<feature type="non-terminal residue" evidence="4">
    <location>
        <position position="1"/>
    </location>
</feature>
<evidence type="ECO:0000313" key="4">
    <source>
        <dbReference type="EMBL" id="TVU04997.1"/>
    </source>
</evidence>
<organism evidence="4 5">
    <name type="scientific">Eragrostis curvula</name>
    <name type="common">weeping love grass</name>
    <dbReference type="NCBI Taxonomy" id="38414"/>
    <lineage>
        <taxon>Eukaryota</taxon>
        <taxon>Viridiplantae</taxon>
        <taxon>Streptophyta</taxon>
        <taxon>Embryophyta</taxon>
        <taxon>Tracheophyta</taxon>
        <taxon>Spermatophyta</taxon>
        <taxon>Magnoliopsida</taxon>
        <taxon>Liliopsida</taxon>
        <taxon>Poales</taxon>
        <taxon>Poaceae</taxon>
        <taxon>PACMAD clade</taxon>
        <taxon>Chloridoideae</taxon>
        <taxon>Eragrostideae</taxon>
        <taxon>Eragrostidinae</taxon>
        <taxon>Eragrostis</taxon>
    </lineage>
</organism>
<dbReference type="SMART" id="SM00225">
    <property type="entry name" value="BTB"/>
    <property type="match status" value="1"/>
</dbReference>
<protein>
    <recommendedName>
        <fullName evidence="3">BTB domain-containing protein</fullName>
    </recommendedName>
</protein>
<evidence type="ECO:0000256" key="1">
    <source>
        <dbReference type="ARBA" id="ARBA00004906"/>
    </source>
</evidence>
<name>A0A5J9T1A9_9POAL</name>
<comment type="caution">
    <text evidence="4">The sequence shown here is derived from an EMBL/GenBank/DDBJ whole genome shotgun (WGS) entry which is preliminary data.</text>
</comment>
<dbReference type="PANTHER" id="PTHR26379:SF504">
    <property type="entry name" value="OS08G0523800 PROTEIN"/>
    <property type="match status" value="1"/>
</dbReference>
<dbReference type="Pfam" id="PF24570">
    <property type="entry name" value="BACK_BPM_SPOP"/>
    <property type="match status" value="1"/>
</dbReference>
<sequence length="282" mass="31123">MEMSKQSRSEGSEVQTTLVDSALVKFKVDYEEITTHLREVVHSYIFSAGGHMWRITCRSFTVNGPAKCGLCTIVEHLSKSRCSKAIVEAFLMDKEGNPSTSGKQTDLVENYIIDGQITIICSIMVLSDSSIPVPPSDMGKHLGHLLDNTVGTYVSFNIGGKTFHAHRAVLTARSPVFRAELLGSMAEATMPAITLQDPCDPHSLDRLKLTCAQKLCDGLSVDTVAVTLACAQMYNCPELKNKCMDFFAKEENFKKAVLTKSFFQLGLQFPSVIDEIWERDGL</sequence>
<dbReference type="PANTHER" id="PTHR26379">
    <property type="entry name" value="BTB/POZ AND MATH DOMAIN-CONTAINING PROTEIN 1"/>
    <property type="match status" value="1"/>
</dbReference>
<feature type="domain" description="BTB" evidence="3">
    <location>
        <begin position="152"/>
        <end position="207"/>
    </location>
</feature>
<dbReference type="Proteomes" id="UP000324897">
    <property type="component" value="Unassembled WGS sequence"/>
</dbReference>
<dbReference type="SUPFAM" id="SSF54695">
    <property type="entry name" value="POZ domain"/>
    <property type="match status" value="1"/>
</dbReference>
<dbReference type="InterPro" id="IPR000210">
    <property type="entry name" value="BTB/POZ_dom"/>
</dbReference>
<comment type="similarity">
    <text evidence="2">Belongs to the Tdpoz family.</text>
</comment>
<dbReference type="Gene3D" id="1.25.40.420">
    <property type="match status" value="1"/>
</dbReference>
<dbReference type="EMBL" id="RWGY01000051">
    <property type="protein sequence ID" value="TVU04997.1"/>
    <property type="molecule type" value="Genomic_DNA"/>
</dbReference>
<comment type="pathway">
    <text evidence="1">Protein modification; protein ubiquitination.</text>
</comment>
<dbReference type="InterPro" id="IPR056423">
    <property type="entry name" value="BACK_BPM_SPOP"/>
</dbReference>
<gene>
    <name evidence="4" type="ORF">EJB05_48144</name>
</gene>
<accession>A0A5J9T1A9</accession>
<dbReference type="GO" id="GO:0016567">
    <property type="term" value="P:protein ubiquitination"/>
    <property type="evidence" value="ECO:0007669"/>
    <property type="project" value="InterPro"/>
</dbReference>